<evidence type="ECO:0000259" key="1">
    <source>
        <dbReference type="PROSITE" id="PS50004"/>
    </source>
</evidence>
<evidence type="ECO:0000313" key="3">
    <source>
        <dbReference type="Proteomes" id="UP000187609"/>
    </source>
</evidence>
<keyword evidence="3" id="KW-1185">Reference proteome</keyword>
<comment type="caution">
    <text evidence="2">The sequence shown here is derived from an EMBL/GenBank/DDBJ whole genome shotgun (WGS) entry which is preliminary data.</text>
</comment>
<dbReference type="InterPro" id="IPR000008">
    <property type="entry name" value="C2_dom"/>
</dbReference>
<dbReference type="AlphaFoldDB" id="A0A1J6JCE8"/>
<name>A0A1J6JCE8_NICAT</name>
<evidence type="ECO:0000313" key="2">
    <source>
        <dbReference type="EMBL" id="OIT07375.1"/>
    </source>
</evidence>
<proteinExistence type="predicted"/>
<dbReference type="SMR" id="A0A1J6JCE8"/>
<dbReference type="Pfam" id="PF00168">
    <property type="entry name" value="C2"/>
    <property type="match status" value="1"/>
</dbReference>
<dbReference type="EMBL" id="MJEQ01037183">
    <property type="protein sequence ID" value="OIT07375.1"/>
    <property type="molecule type" value="Genomic_DNA"/>
</dbReference>
<gene>
    <name evidence="2" type="ORF">A4A49_55281</name>
</gene>
<dbReference type="InterPro" id="IPR035892">
    <property type="entry name" value="C2_domain_sf"/>
</dbReference>
<sequence>MGGKYRLLTVEVKSALFGDKKGGRCYVKVSTHKENQLKTSKINIKTQQWRQKFVFVVPSNESSKLRFEIFKAGATFLSPDYLVGVAEYKLDPEEEETVYDTDWEYDTDTDGYLSCSHFMEWPQKTDTGQHELCAPDHERKVSASLKIWKRKIIKGKLDVEIVMEKNTSIVGGFNWKCFGMKYKDFMMEDINGSAGGWAALMCSYA</sequence>
<accession>A0A1J6JCE8</accession>
<dbReference type="Proteomes" id="UP000187609">
    <property type="component" value="Unassembled WGS sequence"/>
</dbReference>
<dbReference type="Gene3D" id="2.60.40.150">
    <property type="entry name" value="C2 domain"/>
    <property type="match status" value="1"/>
</dbReference>
<dbReference type="CDD" id="cd00030">
    <property type="entry name" value="C2"/>
    <property type="match status" value="1"/>
</dbReference>
<organism evidence="2 3">
    <name type="scientific">Nicotiana attenuata</name>
    <name type="common">Coyote tobacco</name>
    <dbReference type="NCBI Taxonomy" id="49451"/>
    <lineage>
        <taxon>Eukaryota</taxon>
        <taxon>Viridiplantae</taxon>
        <taxon>Streptophyta</taxon>
        <taxon>Embryophyta</taxon>
        <taxon>Tracheophyta</taxon>
        <taxon>Spermatophyta</taxon>
        <taxon>Magnoliopsida</taxon>
        <taxon>eudicotyledons</taxon>
        <taxon>Gunneridae</taxon>
        <taxon>Pentapetalae</taxon>
        <taxon>asterids</taxon>
        <taxon>lamiids</taxon>
        <taxon>Solanales</taxon>
        <taxon>Solanaceae</taxon>
        <taxon>Nicotianoideae</taxon>
        <taxon>Nicotianeae</taxon>
        <taxon>Nicotiana</taxon>
    </lineage>
</organism>
<dbReference type="SUPFAM" id="SSF49562">
    <property type="entry name" value="C2 domain (Calcium/lipid-binding domain, CaLB)"/>
    <property type="match status" value="1"/>
</dbReference>
<dbReference type="PROSITE" id="PS50004">
    <property type="entry name" value="C2"/>
    <property type="match status" value="1"/>
</dbReference>
<feature type="domain" description="C2" evidence="1">
    <location>
        <begin position="1"/>
        <end position="104"/>
    </location>
</feature>
<reference evidence="2" key="1">
    <citation type="submission" date="2016-11" db="EMBL/GenBank/DDBJ databases">
        <title>The genome of Nicotiana attenuata.</title>
        <authorList>
            <person name="Xu S."/>
            <person name="Brockmoeller T."/>
            <person name="Gaquerel E."/>
            <person name="Navarro A."/>
            <person name="Kuhl H."/>
            <person name="Gase K."/>
            <person name="Ling Z."/>
            <person name="Zhou W."/>
            <person name="Kreitzer C."/>
            <person name="Stanke M."/>
            <person name="Tang H."/>
            <person name="Lyons E."/>
            <person name="Pandey P."/>
            <person name="Pandey S.P."/>
            <person name="Timmermann B."/>
            <person name="Baldwin I.T."/>
        </authorList>
    </citation>
    <scope>NUCLEOTIDE SEQUENCE [LARGE SCALE GENOMIC DNA]</scope>
    <source>
        <strain evidence="2">UT</strain>
    </source>
</reference>
<dbReference type="OMA" id="TSKIKMC"/>
<dbReference type="Gramene" id="OIT07375">
    <property type="protein sequence ID" value="OIT07375"/>
    <property type="gene ID" value="A4A49_55281"/>
</dbReference>
<protein>
    <recommendedName>
        <fullName evidence="1">C2 domain-containing protein</fullName>
    </recommendedName>
</protein>